<dbReference type="AlphaFoldDB" id="A0A2Z6DZ93"/>
<feature type="transmembrane region" description="Helical" evidence="1">
    <location>
        <begin position="93"/>
        <end position="126"/>
    </location>
</feature>
<gene>
    <name evidence="2" type="ORF">HPTL_1301</name>
</gene>
<feature type="transmembrane region" description="Helical" evidence="1">
    <location>
        <begin position="171"/>
        <end position="193"/>
    </location>
</feature>
<name>A0A2Z6DZ93_HYDTE</name>
<evidence type="ECO:0000256" key="1">
    <source>
        <dbReference type="SAM" id="Phobius"/>
    </source>
</evidence>
<dbReference type="EMBL" id="AP018558">
    <property type="protein sequence ID" value="BBD77565.1"/>
    <property type="molecule type" value="Genomic_DNA"/>
</dbReference>
<dbReference type="InterPro" id="IPR007498">
    <property type="entry name" value="PqiA-like"/>
</dbReference>
<accession>A0A2Z6DZ93</accession>
<dbReference type="KEGG" id="htl:HPTL_1301"/>
<dbReference type="RefSeq" id="WP_119335292.1">
    <property type="nucleotide sequence ID" value="NZ_AP018558.1"/>
</dbReference>
<reference evidence="2 3" key="1">
    <citation type="submission" date="2018-04" db="EMBL/GenBank/DDBJ databases">
        <title>Complete genome sequence of Hydrogenophilus thermoluteolus TH-1.</title>
        <authorList>
            <person name="Arai H."/>
        </authorList>
    </citation>
    <scope>NUCLEOTIDE SEQUENCE [LARGE SCALE GENOMIC DNA]</scope>
    <source>
        <strain evidence="2 3">TH-1</strain>
    </source>
</reference>
<dbReference type="OrthoDB" id="9800207at2"/>
<keyword evidence="3" id="KW-1185">Reference proteome</keyword>
<keyword evidence="1" id="KW-0812">Transmembrane</keyword>
<protein>
    <submittedName>
        <fullName evidence="2">Paraquat-inducible protein A</fullName>
    </submittedName>
</protein>
<feature type="transmembrane region" description="Helical" evidence="1">
    <location>
        <begin position="52"/>
        <end position="73"/>
    </location>
</feature>
<organism evidence="2 3">
    <name type="scientific">Hydrogenophilus thermoluteolus</name>
    <name type="common">Pseudomonas hydrogenothermophila</name>
    <dbReference type="NCBI Taxonomy" id="297"/>
    <lineage>
        <taxon>Bacteria</taxon>
        <taxon>Pseudomonadati</taxon>
        <taxon>Pseudomonadota</taxon>
        <taxon>Hydrogenophilia</taxon>
        <taxon>Hydrogenophilales</taxon>
        <taxon>Hydrogenophilaceae</taxon>
        <taxon>Hydrogenophilus</taxon>
    </lineage>
</organism>
<evidence type="ECO:0000313" key="2">
    <source>
        <dbReference type="EMBL" id="BBD77565.1"/>
    </source>
</evidence>
<keyword evidence="1" id="KW-1133">Transmembrane helix</keyword>
<sequence length="211" mass="23602">MPPRFVTATMLGWARCDHCGAINRRVTRDRCRCAVCGATLPRVEETAQERRVVWALLLAAFAFYFPANLLPVMTVANLGRSEPSTLIGGVIHLYVVGSWGLATIVLVASVLIPFAKMVVLGFVLWVSGTRRRRWQPVAVRWLRWIGWLGRWSMVDVFVVALLAAWVQFGEIAAITPGAGTLAFAAVVVLTMVATERFRPRWLWWESDFDGT</sequence>
<proteinExistence type="predicted"/>
<dbReference type="Proteomes" id="UP000262004">
    <property type="component" value="Chromosome"/>
</dbReference>
<evidence type="ECO:0000313" key="3">
    <source>
        <dbReference type="Proteomes" id="UP000262004"/>
    </source>
</evidence>
<feature type="transmembrane region" description="Helical" evidence="1">
    <location>
        <begin position="147"/>
        <end position="165"/>
    </location>
</feature>
<dbReference type="Pfam" id="PF04403">
    <property type="entry name" value="PqiA"/>
    <property type="match status" value="1"/>
</dbReference>
<keyword evidence="1" id="KW-0472">Membrane</keyword>